<accession>A0AAV6VS52</accession>
<feature type="compositionally biased region" description="Basic and acidic residues" evidence="1">
    <location>
        <begin position="29"/>
        <end position="43"/>
    </location>
</feature>
<feature type="signal peptide" evidence="3">
    <location>
        <begin position="1"/>
        <end position="17"/>
    </location>
</feature>
<organism evidence="4 5">
    <name type="scientific">Oedothorax gibbosus</name>
    <dbReference type="NCBI Taxonomy" id="931172"/>
    <lineage>
        <taxon>Eukaryota</taxon>
        <taxon>Metazoa</taxon>
        <taxon>Ecdysozoa</taxon>
        <taxon>Arthropoda</taxon>
        <taxon>Chelicerata</taxon>
        <taxon>Arachnida</taxon>
        <taxon>Araneae</taxon>
        <taxon>Araneomorphae</taxon>
        <taxon>Entelegynae</taxon>
        <taxon>Araneoidea</taxon>
        <taxon>Linyphiidae</taxon>
        <taxon>Erigoninae</taxon>
        <taxon>Oedothorax</taxon>
    </lineage>
</organism>
<gene>
    <name evidence="4" type="ORF">JTE90_015142</name>
</gene>
<keyword evidence="3" id="KW-0732">Signal</keyword>
<evidence type="ECO:0000256" key="3">
    <source>
        <dbReference type="SAM" id="SignalP"/>
    </source>
</evidence>
<sequence length="315" mass="34510">MSSKIICLVIVFYAAHGATINDTKSDVVGDGKERSGRWYDGSKPKSSVPLGYYADPDSPVYSMDNAEDEGEDDSRNDKGKYNLPTSFADFKPDNTRSTKNYYQKRPSPPKGYYSDDFDYPASWMFPSSDVLSSIKGVDEPQGLLAKLKSEPVLVLLAVAIPFSILLAAVLPSLIAYLMGGNSNVPTITTSATGDGSGAAGKRLSRFDNLSFVASVLDVIENFGARRSNDSGSCLQKTICEVSRSINSTQFKAIQRNVFDVLPTVDDSWLQIFGLKEFKHALNNGNCDIIKCVPRSEVKEKNKNSTDSYVKKELNN</sequence>
<evidence type="ECO:0000256" key="1">
    <source>
        <dbReference type="SAM" id="MobiDB-lite"/>
    </source>
</evidence>
<dbReference type="Proteomes" id="UP000827092">
    <property type="component" value="Unassembled WGS sequence"/>
</dbReference>
<reference evidence="4 5" key="1">
    <citation type="journal article" date="2022" name="Nat. Ecol. Evol.">
        <title>A masculinizing supergene underlies an exaggerated male reproductive morph in a spider.</title>
        <authorList>
            <person name="Hendrickx F."/>
            <person name="De Corte Z."/>
            <person name="Sonet G."/>
            <person name="Van Belleghem S.M."/>
            <person name="Kostlbacher S."/>
            <person name="Vangestel C."/>
        </authorList>
    </citation>
    <scope>NUCLEOTIDE SEQUENCE [LARGE SCALE GENOMIC DNA]</scope>
    <source>
        <strain evidence="4">W744_W776</strain>
    </source>
</reference>
<comment type="caution">
    <text evidence="4">The sequence shown here is derived from an EMBL/GenBank/DDBJ whole genome shotgun (WGS) entry which is preliminary data.</text>
</comment>
<proteinExistence type="predicted"/>
<keyword evidence="2" id="KW-0472">Membrane</keyword>
<name>A0AAV6VS52_9ARAC</name>
<feature type="region of interest" description="Disordered" evidence="1">
    <location>
        <begin position="29"/>
        <end position="109"/>
    </location>
</feature>
<keyword evidence="2" id="KW-1133">Transmembrane helix</keyword>
<dbReference type="EMBL" id="JAFNEN010000034">
    <property type="protein sequence ID" value="KAG8198935.1"/>
    <property type="molecule type" value="Genomic_DNA"/>
</dbReference>
<feature type="transmembrane region" description="Helical" evidence="2">
    <location>
        <begin position="152"/>
        <end position="177"/>
    </location>
</feature>
<keyword evidence="2" id="KW-0812">Transmembrane</keyword>
<keyword evidence="5" id="KW-1185">Reference proteome</keyword>
<protein>
    <submittedName>
        <fullName evidence="4">Uncharacterized protein</fullName>
    </submittedName>
</protein>
<dbReference type="AlphaFoldDB" id="A0AAV6VS52"/>
<feature type="chain" id="PRO_5043787107" evidence="3">
    <location>
        <begin position="18"/>
        <end position="315"/>
    </location>
</feature>
<evidence type="ECO:0000256" key="2">
    <source>
        <dbReference type="SAM" id="Phobius"/>
    </source>
</evidence>
<evidence type="ECO:0000313" key="5">
    <source>
        <dbReference type="Proteomes" id="UP000827092"/>
    </source>
</evidence>
<evidence type="ECO:0000313" key="4">
    <source>
        <dbReference type="EMBL" id="KAG8198935.1"/>
    </source>
</evidence>